<protein>
    <submittedName>
        <fullName evidence="2">Uncharacterized protein</fullName>
    </submittedName>
</protein>
<feature type="compositionally biased region" description="Low complexity" evidence="1">
    <location>
        <begin position="22"/>
        <end position="42"/>
    </location>
</feature>
<reference evidence="2" key="1">
    <citation type="submission" date="2020-02" db="EMBL/GenBank/DDBJ databases">
        <authorList>
            <person name="Meier V. D."/>
        </authorList>
    </citation>
    <scope>NUCLEOTIDE SEQUENCE</scope>
    <source>
        <strain evidence="2">AVDCRST_MAG48</strain>
    </source>
</reference>
<gene>
    <name evidence="2" type="ORF">AVDCRST_MAG48-470</name>
</gene>
<feature type="non-terminal residue" evidence="2">
    <location>
        <position position="123"/>
    </location>
</feature>
<proteinExistence type="predicted"/>
<organism evidence="2">
    <name type="scientific">uncultured Friedmanniella sp</name>
    <dbReference type="NCBI Taxonomy" id="335381"/>
    <lineage>
        <taxon>Bacteria</taxon>
        <taxon>Bacillati</taxon>
        <taxon>Actinomycetota</taxon>
        <taxon>Actinomycetes</taxon>
        <taxon>Propionibacteriales</taxon>
        <taxon>Nocardioidaceae</taxon>
        <taxon>Friedmanniella</taxon>
        <taxon>environmental samples</taxon>
    </lineage>
</organism>
<name>A0A6J4JXW1_9ACTN</name>
<feature type="compositionally biased region" description="Basic residues" evidence="1">
    <location>
        <begin position="57"/>
        <end position="73"/>
    </location>
</feature>
<feature type="non-terminal residue" evidence="2">
    <location>
        <position position="1"/>
    </location>
</feature>
<feature type="region of interest" description="Disordered" evidence="1">
    <location>
        <begin position="1"/>
        <end position="95"/>
    </location>
</feature>
<accession>A0A6J4JXW1</accession>
<dbReference type="AlphaFoldDB" id="A0A6J4JXW1"/>
<sequence length="123" mass="13436">CWRSRCSACWPPARGRPPRTCSRAPTSGPGTTTRTGRTTGAPSPRPTRRWSPPGHPTRPRVRRGPPRGTRPRAARPAAGGPRRARAGRCRAPWRPPTRRVFALTIAIRTRADPRATPGAGRLL</sequence>
<evidence type="ECO:0000313" key="2">
    <source>
        <dbReference type="EMBL" id="CAA9290439.1"/>
    </source>
</evidence>
<dbReference type="EMBL" id="CADCTS010000069">
    <property type="protein sequence ID" value="CAA9290439.1"/>
    <property type="molecule type" value="Genomic_DNA"/>
</dbReference>
<evidence type="ECO:0000256" key="1">
    <source>
        <dbReference type="SAM" id="MobiDB-lite"/>
    </source>
</evidence>